<dbReference type="OrthoDB" id="531315at2"/>
<protein>
    <submittedName>
        <fullName evidence="1">Uncharacterized protein</fullName>
    </submittedName>
</protein>
<evidence type="ECO:0000313" key="1">
    <source>
        <dbReference type="EMBL" id="PSB17078.1"/>
    </source>
</evidence>
<dbReference type="Proteomes" id="UP000238634">
    <property type="component" value="Unassembled WGS sequence"/>
</dbReference>
<dbReference type="AlphaFoldDB" id="A0A2T1D986"/>
<keyword evidence="2" id="KW-1185">Reference proteome</keyword>
<reference evidence="1 2" key="2">
    <citation type="submission" date="2018-03" db="EMBL/GenBank/DDBJ databases">
        <title>The ancient ancestry and fast evolution of plastids.</title>
        <authorList>
            <person name="Moore K.R."/>
            <person name="Magnabosco C."/>
            <person name="Momper L."/>
            <person name="Gold D.A."/>
            <person name="Bosak T."/>
            <person name="Fournier G.P."/>
        </authorList>
    </citation>
    <scope>NUCLEOTIDE SEQUENCE [LARGE SCALE GENOMIC DNA]</scope>
    <source>
        <strain evidence="1 2">ULC007</strain>
    </source>
</reference>
<gene>
    <name evidence="1" type="ORF">C7B65_19905</name>
</gene>
<proteinExistence type="predicted"/>
<name>A0A2T1D986_9CYAN</name>
<reference evidence="1 2" key="1">
    <citation type="submission" date="2018-02" db="EMBL/GenBank/DDBJ databases">
        <authorList>
            <person name="Cohen D.B."/>
            <person name="Kent A.D."/>
        </authorList>
    </citation>
    <scope>NUCLEOTIDE SEQUENCE [LARGE SCALE GENOMIC DNA]</scope>
    <source>
        <strain evidence="1 2">ULC007</strain>
    </source>
</reference>
<sequence length="117" mass="13203">MAALNRYLLQILGAGWMLFLVAGWAIAYSSPGSVVLIDRSYCAPTQWQQVAQAYERHYQTSRLQTVILFNDLSQENLSPAPTPSVVRNLTTYGRSNPVRLSELQRIYPNAQLLNCRS</sequence>
<comment type="caution">
    <text evidence="1">The sequence shown here is derived from an EMBL/GenBank/DDBJ whole genome shotgun (WGS) entry which is preliminary data.</text>
</comment>
<dbReference type="EMBL" id="PVWG01000033">
    <property type="protein sequence ID" value="PSB17078.1"/>
    <property type="molecule type" value="Genomic_DNA"/>
</dbReference>
<dbReference type="STRING" id="1920490.GCA_001895925_01945"/>
<accession>A0A2T1D986</accession>
<evidence type="ECO:0000313" key="2">
    <source>
        <dbReference type="Proteomes" id="UP000238634"/>
    </source>
</evidence>
<organism evidence="1 2">
    <name type="scientific">Phormidesmis priestleyi ULC007</name>
    <dbReference type="NCBI Taxonomy" id="1920490"/>
    <lineage>
        <taxon>Bacteria</taxon>
        <taxon>Bacillati</taxon>
        <taxon>Cyanobacteriota</taxon>
        <taxon>Cyanophyceae</taxon>
        <taxon>Leptolyngbyales</taxon>
        <taxon>Leptolyngbyaceae</taxon>
        <taxon>Phormidesmis</taxon>
    </lineage>
</organism>
<dbReference type="RefSeq" id="WP_073074359.1">
    <property type="nucleotide sequence ID" value="NZ_MPPI01000035.1"/>
</dbReference>